<comment type="caution">
    <text evidence="6">The sequence shown here is derived from an EMBL/GenBank/DDBJ whole genome shotgun (WGS) entry which is preliminary data.</text>
</comment>
<accession>A0A6B0U4T0</accession>
<keyword evidence="3" id="KW-0862">Zinc</keyword>
<dbReference type="InterPro" id="IPR006913">
    <property type="entry name" value="CENP-V/GFA"/>
</dbReference>
<feature type="domain" description="CENP-V/GFA" evidence="5">
    <location>
        <begin position="4"/>
        <end position="118"/>
    </location>
</feature>
<proteinExistence type="inferred from homology"/>
<name>A0A6B0U4T0_9RHOB</name>
<dbReference type="Pfam" id="PF04828">
    <property type="entry name" value="GFA"/>
    <property type="match status" value="1"/>
</dbReference>
<organism evidence="6 7">
    <name type="scientific">Oceanomicrobium pacificus</name>
    <dbReference type="NCBI Taxonomy" id="2692916"/>
    <lineage>
        <taxon>Bacteria</taxon>
        <taxon>Pseudomonadati</taxon>
        <taxon>Pseudomonadota</taxon>
        <taxon>Alphaproteobacteria</taxon>
        <taxon>Rhodobacterales</taxon>
        <taxon>Paracoccaceae</taxon>
        <taxon>Oceanomicrobium</taxon>
    </lineage>
</organism>
<dbReference type="PANTHER" id="PTHR33337:SF40">
    <property type="entry name" value="CENP-V_GFA DOMAIN-CONTAINING PROTEIN-RELATED"/>
    <property type="match status" value="1"/>
</dbReference>
<dbReference type="RefSeq" id="WP_160854872.1">
    <property type="nucleotide sequence ID" value="NZ_WUWG01000003.1"/>
</dbReference>
<dbReference type="SUPFAM" id="SSF51316">
    <property type="entry name" value="Mss4-like"/>
    <property type="match status" value="1"/>
</dbReference>
<sequence>MPPLRFSCECSQVQYEISGPLPEVLACHCTQCRKSSGHYWASVRVQDDQIKVISDTTLAIYQSTDMAQRGFCTACGSTISWRLQGRPGLLLSAGCFDDDLPVRLTGHHFVTEKGNYYDLKDGLPQAERFDYPADPSPAPSTEEA</sequence>
<keyword evidence="4" id="KW-0456">Lyase</keyword>
<dbReference type="GO" id="GO:0046872">
    <property type="term" value="F:metal ion binding"/>
    <property type="evidence" value="ECO:0007669"/>
    <property type="project" value="UniProtKB-KW"/>
</dbReference>
<dbReference type="PROSITE" id="PS51891">
    <property type="entry name" value="CENP_V_GFA"/>
    <property type="match status" value="1"/>
</dbReference>
<dbReference type="Proteomes" id="UP000436016">
    <property type="component" value="Unassembled WGS sequence"/>
</dbReference>
<evidence type="ECO:0000256" key="1">
    <source>
        <dbReference type="ARBA" id="ARBA00005495"/>
    </source>
</evidence>
<dbReference type="AlphaFoldDB" id="A0A6B0U4T0"/>
<evidence type="ECO:0000313" key="6">
    <source>
        <dbReference type="EMBL" id="MXU65941.1"/>
    </source>
</evidence>
<reference evidence="6 7" key="1">
    <citation type="submission" date="2019-12" db="EMBL/GenBank/DDBJ databases">
        <title>Strain KN286 was isolated from seawater, which was collected from Caroline Seamount in the tropical western Pacific.</title>
        <authorList>
            <person name="Wang Q."/>
        </authorList>
    </citation>
    <scope>NUCLEOTIDE SEQUENCE [LARGE SCALE GENOMIC DNA]</scope>
    <source>
        <strain evidence="6 7">KN286</strain>
    </source>
</reference>
<dbReference type="Gene3D" id="3.90.1590.10">
    <property type="entry name" value="glutathione-dependent formaldehyde- activating enzyme (gfa)"/>
    <property type="match status" value="1"/>
</dbReference>
<dbReference type="InterPro" id="IPR011057">
    <property type="entry name" value="Mss4-like_sf"/>
</dbReference>
<comment type="similarity">
    <text evidence="1">Belongs to the Gfa family.</text>
</comment>
<dbReference type="EMBL" id="WUWG01000003">
    <property type="protein sequence ID" value="MXU65941.1"/>
    <property type="molecule type" value="Genomic_DNA"/>
</dbReference>
<keyword evidence="7" id="KW-1185">Reference proteome</keyword>
<evidence type="ECO:0000256" key="3">
    <source>
        <dbReference type="ARBA" id="ARBA00022833"/>
    </source>
</evidence>
<dbReference type="GO" id="GO:0016846">
    <property type="term" value="F:carbon-sulfur lyase activity"/>
    <property type="evidence" value="ECO:0007669"/>
    <property type="project" value="InterPro"/>
</dbReference>
<evidence type="ECO:0000313" key="7">
    <source>
        <dbReference type="Proteomes" id="UP000436016"/>
    </source>
</evidence>
<dbReference type="PANTHER" id="PTHR33337">
    <property type="entry name" value="GFA DOMAIN-CONTAINING PROTEIN"/>
    <property type="match status" value="1"/>
</dbReference>
<evidence type="ECO:0000256" key="4">
    <source>
        <dbReference type="ARBA" id="ARBA00023239"/>
    </source>
</evidence>
<protein>
    <submittedName>
        <fullName evidence="6">GFA family protein</fullName>
    </submittedName>
</protein>
<evidence type="ECO:0000256" key="2">
    <source>
        <dbReference type="ARBA" id="ARBA00022723"/>
    </source>
</evidence>
<gene>
    <name evidence="6" type="ORF">GSH16_10805</name>
</gene>
<keyword evidence="2" id="KW-0479">Metal-binding</keyword>
<evidence type="ECO:0000259" key="5">
    <source>
        <dbReference type="PROSITE" id="PS51891"/>
    </source>
</evidence>